<dbReference type="InterPro" id="IPR040256">
    <property type="entry name" value="At4g02000-like"/>
</dbReference>
<keyword evidence="4" id="KW-1185">Reference proteome</keyword>
<dbReference type="Proteomes" id="UP000594261">
    <property type="component" value="Chromosome 4"/>
</dbReference>
<dbReference type="OMA" id="KAHAINS"/>
<dbReference type="Gramene" id="QL04p027291:mrna">
    <property type="protein sequence ID" value="QL04p027291:mrna"/>
    <property type="gene ID" value="QL04p027291"/>
</dbReference>
<sequence length="453" mass="51352">MEDLTTSWNHLSLSEKEGPGCCLTSELKCQEYIIAAKFLTKRTMNMDAIAQTFNPLWRTRNDFKIQNQGDHMVLFIFEDKADMERVLMSEPWSFDKHLIIMQRYVKDTPLTVSSFNKIAFWVQVHNIPIRYMNMAAAEKICEVLGEVVRGLESSVNERGNFIRVRVMMDVSVPISRGRVVTLEKGEQVWVNFKYERLPNICYWCGSFEHDDKDYEIWIDSDGSLLPGQKQFGPHLRAAAFGTARKNVHSTVTPMEHELTPQPPVTVTKEQSLQDSMQPSKGVNALEFNLAECGDRESIKVRETDTGISPLNEGKAHAINSETKPVESNKELNSLNDLCPPQSLTQSLTAQIKFPKSDVTEINVGLNEEVAARVSSHATQMRVLPKWTRLIRTTSTTTKEPILNQSTTRSNGKRSLEQAEFFSELPGRRVQVSKIEEGKPVGLAEVENQPRHAQ</sequence>
<accession>A0A7N2R2U1</accession>
<dbReference type="InterPro" id="IPR025836">
    <property type="entry name" value="Zn_knuckle_CX2CX4HX4C"/>
</dbReference>
<dbReference type="PANTHER" id="PTHR31286">
    <property type="entry name" value="GLYCINE-RICH CELL WALL STRUCTURAL PROTEIN 1.8-LIKE"/>
    <property type="match status" value="1"/>
</dbReference>
<dbReference type="InterPro" id="IPR025558">
    <property type="entry name" value="DUF4283"/>
</dbReference>
<dbReference type="EnsemblPlants" id="QL04p027291:mrna">
    <property type="protein sequence ID" value="QL04p027291:mrna"/>
    <property type="gene ID" value="QL04p027291"/>
</dbReference>
<dbReference type="InParanoid" id="A0A7N2R2U1"/>
<evidence type="ECO:0008006" key="5">
    <source>
        <dbReference type="Google" id="ProtNLM"/>
    </source>
</evidence>
<organism evidence="3 4">
    <name type="scientific">Quercus lobata</name>
    <name type="common">Valley oak</name>
    <dbReference type="NCBI Taxonomy" id="97700"/>
    <lineage>
        <taxon>Eukaryota</taxon>
        <taxon>Viridiplantae</taxon>
        <taxon>Streptophyta</taxon>
        <taxon>Embryophyta</taxon>
        <taxon>Tracheophyta</taxon>
        <taxon>Spermatophyta</taxon>
        <taxon>Magnoliopsida</taxon>
        <taxon>eudicotyledons</taxon>
        <taxon>Gunneridae</taxon>
        <taxon>Pentapetalae</taxon>
        <taxon>rosids</taxon>
        <taxon>fabids</taxon>
        <taxon>Fagales</taxon>
        <taxon>Fagaceae</taxon>
        <taxon>Quercus</taxon>
    </lineage>
</organism>
<feature type="domain" description="DUF4283" evidence="1">
    <location>
        <begin position="30"/>
        <end position="107"/>
    </location>
</feature>
<name>A0A7N2R2U1_QUELO</name>
<proteinExistence type="predicted"/>
<protein>
    <recommendedName>
        <fullName evidence="5">DUF4283 domain-containing protein</fullName>
    </recommendedName>
</protein>
<feature type="domain" description="Zinc knuckle CX2CX4HX4C" evidence="2">
    <location>
        <begin position="168"/>
        <end position="214"/>
    </location>
</feature>
<evidence type="ECO:0000313" key="4">
    <source>
        <dbReference type="Proteomes" id="UP000594261"/>
    </source>
</evidence>
<evidence type="ECO:0000259" key="2">
    <source>
        <dbReference type="Pfam" id="PF14392"/>
    </source>
</evidence>
<evidence type="ECO:0000313" key="3">
    <source>
        <dbReference type="EnsemblPlants" id="QL04p027291:mrna"/>
    </source>
</evidence>
<dbReference type="PANTHER" id="PTHR31286:SF167">
    <property type="entry name" value="OS09G0268800 PROTEIN"/>
    <property type="match status" value="1"/>
</dbReference>
<evidence type="ECO:0000259" key="1">
    <source>
        <dbReference type="Pfam" id="PF14111"/>
    </source>
</evidence>
<reference evidence="3" key="2">
    <citation type="submission" date="2021-01" db="UniProtKB">
        <authorList>
            <consortium name="EnsemblPlants"/>
        </authorList>
    </citation>
    <scope>IDENTIFICATION</scope>
</reference>
<reference evidence="3 4" key="1">
    <citation type="journal article" date="2016" name="G3 (Bethesda)">
        <title>First Draft Assembly and Annotation of the Genome of a California Endemic Oak Quercus lobata Nee (Fagaceae).</title>
        <authorList>
            <person name="Sork V.L."/>
            <person name="Fitz-Gibbon S.T."/>
            <person name="Puiu D."/>
            <person name="Crepeau M."/>
            <person name="Gugger P.F."/>
            <person name="Sherman R."/>
            <person name="Stevens K."/>
            <person name="Langley C.H."/>
            <person name="Pellegrini M."/>
            <person name="Salzberg S.L."/>
        </authorList>
    </citation>
    <scope>NUCLEOTIDE SEQUENCE [LARGE SCALE GENOMIC DNA]</scope>
    <source>
        <strain evidence="3 4">cv. SW786</strain>
    </source>
</reference>
<dbReference type="EMBL" id="LRBV02000004">
    <property type="status" value="NOT_ANNOTATED_CDS"/>
    <property type="molecule type" value="Genomic_DNA"/>
</dbReference>
<dbReference type="Pfam" id="PF14392">
    <property type="entry name" value="zf-CCHC_4"/>
    <property type="match status" value="1"/>
</dbReference>
<dbReference type="Pfam" id="PF14111">
    <property type="entry name" value="DUF4283"/>
    <property type="match status" value="1"/>
</dbReference>
<dbReference type="AlphaFoldDB" id="A0A7N2R2U1"/>